<dbReference type="PANTHER" id="PTHR35851:SF1">
    <property type="entry name" value="CELL DIVISION PROTEIN FTSQ"/>
    <property type="match status" value="1"/>
</dbReference>
<dbReference type="Pfam" id="PF08478">
    <property type="entry name" value="POTRA_1"/>
    <property type="match status" value="1"/>
</dbReference>
<comment type="similarity">
    <text evidence="9">Belongs to the FtsQ/DivIB family. FtsQ subfamily.</text>
</comment>
<evidence type="ECO:0000313" key="12">
    <source>
        <dbReference type="Proteomes" id="UP000199495"/>
    </source>
</evidence>
<dbReference type="GO" id="GO:0032153">
    <property type="term" value="C:cell division site"/>
    <property type="evidence" value="ECO:0007669"/>
    <property type="project" value="UniProtKB-UniRule"/>
</dbReference>
<organism evidence="11 12">
    <name type="scientific">Pelagibacterium luteolum</name>
    <dbReference type="NCBI Taxonomy" id="440168"/>
    <lineage>
        <taxon>Bacteria</taxon>
        <taxon>Pseudomonadati</taxon>
        <taxon>Pseudomonadota</taxon>
        <taxon>Alphaproteobacteria</taxon>
        <taxon>Hyphomicrobiales</taxon>
        <taxon>Devosiaceae</taxon>
        <taxon>Pelagibacterium</taxon>
    </lineage>
</organism>
<keyword evidence="5 9" id="KW-0812">Transmembrane</keyword>
<evidence type="ECO:0000256" key="3">
    <source>
        <dbReference type="ARBA" id="ARBA00022519"/>
    </source>
</evidence>
<reference evidence="11 12" key="1">
    <citation type="submission" date="2016-10" db="EMBL/GenBank/DDBJ databases">
        <authorList>
            <person name="de Groot N.N."/>
        </authorList>
    </citation>
    <scope>NUCLEOTIDE SEQUENCE [LARGE SCALE GENOMIC DNA]</scope>
    <source>
        <strain evidence="11 12">CGMCC 1.10267</strain>
    </source>
</reference>
<dbReference type="InterPro" id="IPR026579">
    <property type="entry name" value="FtsQ"/>
</dbReference>
<proteinExistence type="inferred from homology"/>
<dbReference type="GO" id="GO:0043093">
    <property type="term" value="P:FtsZ-dependent cytokinesis"/>
    <property type="evidence" value="ECO:0007669"/>
    <property type="project" value="UniProtKB-UniRule"/>
</dbReference>
<evidence type="ECO:0000256" key="6">
    <source>
        <dbReference type="ARBA" id="ARBA00022989"/>
    </source>
</evidence>
<keyword evidence="8 9" id="KW-0131">Cell cycle</keyword>
<dbReference type="GO" id="GO:0090529">
    <property type="term" value="P:cell septum assembly"/>
    <property type="evidence" value="ECO:0007669"/>
    <property type="project" value="InterPro"/>
</dbReference>
<evidence type="ECO:0000256" key="2">
    <source>
        <dbReference type="ARBA" id="ARBA00022475"/>
    </source>
</evidence>
<evidence type="ECO:0000256" key="7">
    <source>
        <dbReference type="ARBA" id="ARBA00023136"/>
    </source>
</evidence>
<feature type="domain" description="POTRA" evidence="10">
    <location>
        <begin position="122"/>
        <end position="190"/>
    </location>
</feature>
<feature type="transmembrane region" description="Helical" evidence="9">
    <location>
        <begin position="78"/>
        <end position="98"/>
    </location>
</feature>
<keyword evidence="3 9" id="KW-0997">Cell inner membrane</keyword>
<dbReference type="GO" id="GO:0005886">
    <property type="term" value="C:plasma membrane"/>
    <property type="evidence" value="ECO:0007669"/>
    <property type="project" value="UniProtKB-SubCell"/>
</dbReference>
<evidence type="ECO:0000256" key="8">
    <source>
        <dbReference type="ARBA" id="ARBA00023306"/>
    </source>
</evidence>
<dbReference type="PANTHER" id="PTHR35851">
    <property type="entry name" value="CELL DIVISION PROTEIN FTSQ"/>
    <property type="match status" value="1"/>
</dbReference>
<dbReference type="Pfam" id="PF03799">
    <property type="entry name" value="FtsQ_DivIB_C"/>
    <property type="match status" value="1"/>
</dbReference>
<evidence type="ECO:0000256" key="5">
    <source>
        <dbReference type="ARBA" id="ARBA00022692"/>
    </source>
</evidence>
<keyword evidence="4 9" id="KW-0132">Cell division</keyword>
<protein>
    <recommendedName>
        <fullName evidence="9">Cell division protein FtsQ</fullName>
    </recommendedName>
</protein>
<evidence type="ECO:0000256" key="9">
    <source>
        <dbReference type="HAMAP-Rule" id="MF_00911"/>
    </source>
</evidence>
<comment type="subcellular location">
    <subcellularLocation>
        <location evidence="9">Cell inner membrane</location>
        <topology evidence="9">Single-pass type II membrane protein</topology>
    </subcellularLocation>
    <subcellularLocation>
        <location evidence="1">Membrane</location>
    </subcellularLocation>
    <text evidence="9">Localizes to the division septum.</text>
</comment>
<keyword evidence="2 9" id="KW-1003">Cell membrane</keyword>
<evidence type="ECO:0000259" key="10">
    <source>
        <dbReference type="PROSITE" id="PS51779"/>
    </source>
</evidence>
<dbReference type="AlphaFoldDB" id="A0A1G7UWL2"/>
<dbReference type="EMBL" id="FNCS01000003">
    <property type="protein sequence ID" value="SDG51529.1"/>
    <property type="molecule type" value="Genomic_DNA"/>
</dbReference>
<dbReference type="RefSeq" id="WP_143009345.1">
    <property type="nucleotide sequence ID" value="NZ_FNCS01000003.1"/>
</dbReference>
<evidence type="ECO:0000256" key="4">
    <source>
        <dbReference type="ARBA" id="ARBA00022618"/>
    </source>
</evidence>
<name>A0A1G7UWL2_9HYPH</name>
<dbReference type="HAMAP" id="MF_00911">
    <property type="entry name" value="FtsQ_subfam"/>
    <property type="match status" value="1"/>
</dbReference>
<dbReference type="STRING" id="440168.SAMN04487974_103303"/>
<dbReference type="Gene3D" id="3.10.20.310">
    <property type="entry name" value="membrane protein fhac"/>
    <property type="match status" value="1"/>
</dbReference>
<dbReference type="InterPro" id="IPR005548">
    <property type="entry name" value="Cell_div_FtsQ/DivIB_C"/>
</dbReference>
<dbReference type="InterPro" id="IPR013685">
    <property type="entry name" value="POTRA_FtsQ_type"/>
</dbReference>
<accession>A0A1G7UWL2</accession>
<dbReference type="InterPro" id="IPR034746">
    <property type="entry name" value="POTRA"/>
</dbReference>
<sequence length="325" mass="35634">MQQVRRLEAFEAAPSGTALPKSPPAPLIQRADIRPISNVVPISRDRSMTLGRPFPVPVRKRGGKLVTLGNLWVLHRKLVVRVMALVIAVLVAGGLYIFREDVGEAAAVVGEFAGDQMAVAGFSIQSIEIDGLKLTRETDVARALGIAAGDVSLGYDVEAARLRVEEIPSIETATIRKIYPDRLVVSITEREPMARWRIDGATMLIDGSGSPIAPASIDDGELILVIGEGAGDDALPMINLVQRYPDLSFDLAALNRVGDRRWDLIFYSGLRVLLPETGVVDALSRLNDYQLEYQLLNRDLDLIDMRVAQYVAVRPTVREEEDDSQ</sequence>
<dbReference type="OrthoDB" id="9783091at2"/>
<dbReference type="PROSITE" id="PS51779">
    <property type="entry name" value="POTRA"/>
    <property type="match status" value="1"/>
</dbReference>
<keyword evidence="12" id="KW-1185">Reference proteome</keyword>
<gene>
    <name evidence="9" type="primary">ftsQ</name>
    <name evidence="11" type="ORF">SAMN04487974_103303</name>
</gene>
<comment type="function">
    <text evidence="9">Essential cell division protein.</text>
</comment>
<evidence type="ECO:0000313" key="11">
    <source>
        <dbReference type="EMBL" id="SDG51529.1"/>
    </source>
</evidence>
<dbReference type="Proteomes" id="UP000199495">
    <property type="component" value="Unassembled WGS sequence"/>
</dbReference>
<evidence type="ECO:0000256" key="1">
    <source>
        <dbReference type="ARBA" id="ARBA00004370"/>
    </source>
</evidence>
<keyword evidence="6 9" id="KW-1133">Transmembrane helix</keyword>
<keyword evidence="7 9" id="KW-0472">Membrane</keyword>